<dbReference type="Pfam" id="PF00201">
    <property type="entry name" value="UDPGT"/>
    <property type="match status" value="1"/>
</dbReference>
<dbReference type="KEGG" id="btab:109033094"/>
<dbReference type="Gene3D" id="3.40.50.2000">
    <property type="entry name" value="Glycogen Phosphorylase B"/>
    <property type="match status" value="2"/>
</dbReference>
<proteinExistence type="inferred from homology"/>
<keyword evidence="3" id="KW-0328">Glycosyltransferase</keyword>
<evidence type="ECO:0000256" key="4">
    <source>
        <dbReference type="ARBA" id="ARBA00022679"/>
    </source>
</evidence>
<evidence type="ECO:0000256" key="9">
    <source>
        <dbReference type="ARBA" id="ARBA00023180"/>
    </source>
</evidence>
<accession>A0A9P0A386</accession>
<comment type="subcellular location">
    <subcellularLocation>
        <location evidence="10">Endomembrane system</location>
        <topology evidence="10">Single-pass type I membrane protein</topology>
    </subcellularLocation>
    <subcellularLocation>
        <location evidence="1">Endoplasmic reticulum</location>
    </subcellularLocation>
</comment>
<evidence type="ECO:0008006" key="14">
    <source>
        <dbReference type="Google" id="ProtNLM"/>
    </source>
</evidence>
<name>A0A9P0A386_BEMTA</name>
<feature type="transmembrane region" description="Helical" evidence="11">
    <location>
        <begin position="481"/>
        <end position="508"/>
    </location>
</feature>
<keyword evidence="8 11" id="KW-0472">Membrane</keyword>
<keyword evidence="7 11" id="KW-1133">Transmembrane helix</keyword>
<dbReference type="CDD" id="cd03784">
    <property type="entry name" value="GT1_Gtf-like"/>
    <property type="match status" value="1"/>
</dbReference>
<dbReference type="GO" id="GO:0005783">
    <property type="term" value="C:endoplasmic reticulum"/>
    <property type="evidence" value="ECO:0007669"/>
    <property type="project" value="UniProtKB-SubCell"/>
</dbReference>
<gene>
    <name evidence="12" type="ORF">BEMITA_LOCUS1841</name>
</gene>
<evidence type="ECO:0000256" key="1">
    <source>
        <dbReference type="ARBA" id="ARBA00004240"/>
    </source>
</evidence>
<evidence type="ECO:0000256" key="10">
    <source>
        <dbReference type="ARBA" id="ARBA00046288"/>
    </source>
</evidence>
<comment type="similarity">
    <text evidence="2">Belongs to the UDP-glycosyltransferase family.</text>
</comment>
<dbReference type="GO" id="GO:0008194">
    <property type="term" value="F:UDP-glycosyltransferase activity"/>
    <property type="evidence" value="ECO:0007669"/>
    <property type="project" value="InterPro"/>
</dbReference>
<dbReference type="EMBL" id="OU963862">
    <property type="protein sequence ID" value="CAH0382285.1"/>
    <property type="molecule type" value="Genomic_DNA"/>
</dbReference>
<dbReference type="PANTHER" id="PTHR48043:SF159">
    <property type="entry name" value="EG:EG0003.4 PROTEIN-RELATED"/>
    <property type="match status" value="1"/>
</dbReference>
<evidence type="ECO:0000256" key="3">
    <source>
        <dbReference type="ARBA" id="ARBA00022676"/>
    </source>
</evidence>
<dbReference type="SUPFAM" id="SSF53756">
    <property type="entry name" value="UDP-Glycosyltransferase/glycogen phosphorylase"/>
    <property type="match status" value="1"/>
</dbReference>
<keyword evidence="9" id="KW-0325">Glycoprotein</keyword>
<evidence type="ECO:0000256" key="5">
    <source>
        <dbReference type="ARBA" id="ARBA00022692"/>
    </source>
</evidence>
<evidence type="ECO:0000313" key="13">
    <source>
        <dbReference type="Proteomes" id="UP001152759"/>
    </source>
</evidence>
<keyword evidence="13" id="KW-1185">Reference proteome</keyword>
<dbReference type="FunFam" id="3.40.50.2000:FF:000050">
    <property type="entry name" value="UDP-glucuronosyltransferase"/>
    <property type="match status" value="1"/>
</dbReference>
<evidence type="ECO:0000256" key="2">
    <source>
        <dbReference type="ARBA" id="ARBA00009995"/>
    </source>
</evidence>
<protein>
    <recommendedName>
        <fullName evidence="14">UDP-glucuronosyltransferase</fullName>
    </recommendedName>
</protein>
<evidence type="ECO:0000256" key="7">
    <source>
        <dbReference type="ARBA" id="ARBA00022989"/>
    </source>
</evidence>
<dbReference type="AlphaFoldDB" id="A0A9P0A386"/>
<organism evidence="12 13">
    <name type="scientific">Bemisia tabaci</name>
    <name type="common">Sweetpotato whitefly</name>
    <name type="synonym">Aleurodes tabaci</name>
    <dbReference type="NCBI Taxonomy" id="7038"/>
    <lineage>
        <taxon>Eukaryota</taxon>
        <taxon>Metazoa</taxon>
        <taxon>Ecdysozoa</taxon>
        <taxon>Arthropoda</taxon>
        <taxon>Hexapoda</taxon>
        <taxon>Insecta</taxon>
        <taxon>Pterygota</taxon>
        <taxon>Neoptera</taxon>
        <taxon>Paraneoptera</taxon>
        <taxon>Hemiptera</taxon>
        <taxon>Sternorrhyncha</taxon>
        <taxon>Aleyrodoidea</taxon>
        <taxon>Aleyrodidae</taxon>
        <taxon>Aleyrodinae</taxon>
        <taxon>Bemisia</taxon>
    </lineage>
</organism>
<keyword evidence="5 11" id="KW-0812">Transmembrane</keyword>
<reference evidence="12" key="1">
    <citation type="submission" date="2021-12" db="EMBL/GenBank/DDBJ databases">
        <authorList>
            <person name="King R."/>
        </authorList>
    </citation>
    <scope>NUCLEOTIDE SEQUENCE</scope>
</reference>
<keyword evidence="6" id="KW-0256">Endoplasmic reticulum</keyword>
<dbReference type="InterPro" id="IPR050271">
    <property type="entry name" value="UDP-glycosyltransferase"/>
</dbReference>
<evidence type="ECO:0000256" key="8">
    <source>
        <dbReference type="ARBA" id="ARBA00023136"/>
    </source>
</evidence>
<keyword evidence="4" id="KW-0808">Transferase</keyword>
<sequence length="526" mass="59773">MIQRLIFFMVAFGSGAGAFKILVLYPTPSFSHQRPIMALTEKLVQLGHQVFAVSPNIVLGLEGNENYTYVDVSFSYEYFSDVKTDDVVNFQREIPKWGIKDFMVPMAEIPGKQFLSEPFKKFKKRVESEKLKFDVVIVESLCIPWGCGMLRLLSEAAPIISMTTVAVDHNENHIGSRMHLSFVPTILSPYTDRMSFWEKLENWIFYSYFLSMSSGVFESAARRFFKDNYGAEAENLVEGCWSNVSLVLVTSNPLYFYPRLLAPNVVEVGPLHLKSPPALPKNLQEWLDGAEKGVIYFCLGGNVKSKSLPESARDNFVKFFQELSPGYRVLWKWEADGKIPGQSPNILTQKWMPQESVLAHPKVKIFIMQGGLQSFQEAVHYGVPTVGIPWYGDQRGVVAKMVDAKIGLRLLPEELSKFEKVKSTLEAVMFDESYAINMKRHSAISHDLTSQSLDKAVFWVEHLARHGGASHLRPATAEANLFQLLCFDIVSVIIFFSFYIIFVIYFILKSFKSTIFGNELLKKKQH</sequence>
<dbReference type="InterPro" id="IPR002213">
    <property type="entry name" value="UDP_glucos_trans"/>
</dbReference>
<evidence type="ECO:0000256" key="11">
    <source>
        <dbReference type="SAM" id="Phobius"/>
    </source>
</evidence>
<evidence type="ECO:0000313" key="12">
    <source>
        <dbReference type="EMBL" id="CAH0382285.1"/>
    </source>
</evidence>
<dbReference type="Proteomes" id="UP001152759">
    <property type="component" value="Chromosome 1"/>
</dbReference>
<evidence type="ECO:0000256" key="6">
    <source>
        <dbReference type="ARBA" id="ARBA00022824"/>
    </source>
</evidence>
<dbReference type="PANTHER" id="PTHR48043">
    <property type="entry name" value="EG:EG0003.4 PROTEIN-RELATED"/>
    <property type="match status" value="1"/>
</dbReference>